<evidence type="ECO:0000256" key="1">
    <source>
        <dbReference type="ARBA" id="ARBA00001946"/>
    </source>
</evidence>
<dbReference type="InterPro" id="IPR036599">
    <property type="entry name" value="DNA_ligase_N_sf"/>
</dbReference>
<dbReference type="PROSITE" id="PS50160">
    <property type="entry name" value="DNA_LIGASE_A3"/>
    <property type="match status" value="1"/>
</dbReference>
<dbReference type="Pfam" id="PF04675">
    <property type="entry name" value="DNA_ligase_A_N"/>
    <property type="match status" value="1"/>
</dbReference>
<dbReference type="InterPro" id="IPR000977">
    <property type="entry name" value="DNA_ligase_ATP-dep"/>
</dbReference>
<evidence type="ECO:0000256" key="19">
    <source>
        <dbReference type="RuleBase" id="RU004196"/>
    </source>
</evidence>
<comment type="catalytic activity">
    <reaction evidence="18">
        <text>ATP + (deoxyribonucleotide)n-3'-hydroxyl + 5'-phospho-(deoxyribonucleotide)m = (deoxyribonucleotide)n+m + AMP + diphosphate.</text>
        <dbReference type="EC" id="6.5.1.1"/>
    </reaction>
</comment>
<feature type="domain" description="ATP-dependent DNA ligase family profile" evidence="20">
    <location>
        <begin position="347"/>
        <end position="487"/>
    </location>
</feature>
<dbReference type="InterPro" id="IPR044125">
    <property type="entry name" value="Adenylation_DNA_ligase_IV"/>
</dbReference>
<dbReference type="InterPro" id="IPR012308">
    <property type="entry name" value="DNA_ligase_ATP-dep_N"/>
</dbReference>
<dbReference type="PROSITE" id="PS50172">
    <property type="entry name" value="BRCT"/>
    <property type="match status" value="2"/>
</dbReference>
<dbReference type="GO" id="GO:0003910">
    <property type="term" value="F:DNA ligase (ATP) activity"/>
    <property type="evidence" value="ECO:0007669"/>
    <property type="project" value="UniProtKB-EC"/>
</dbReference>
<dbReference type="Pfam" id="PF04679">
    <property type="entry name" value="DNA_ligase_A_C"/>
    <property type="match status" value="1"/>
</dbReference>
<evidence type="ECO:0000256" key="17">
    <source>
        <dbReference type="ARBA" id="ARBA00031942"/>
    </source>
</evidence>
<keyword evidence="15" id="KW-0539">Nucleus</keyword>
<evidence type="ECO:0000256" key="2">
    <source>
        <dbReference type="ARBA" id="ARBA00004123"/>
    </source>
</evidence>
<comment type="similarity">
    <text evidence="3 19">Belongs to the ATP-dependent DNA ligase family.</text>
</comment>
<keyword evidence="12" id="KW-0460">Magnesium</keyword>
<dbReference type="GO" id="GO:0046872">
    <property type="term" value="F:metal ion binding"/>
    <property type="evidence" value="ECO:0007669"/>
    <property type="project" value="UniProtKB-KW"/>
</dbReference>
<proteinExistence type="inferred from homology"/>
<dbReference type="InterPro" id="IPR029710">
    <property type="entry name" value="LIG4"/>
</dbReference>
<evidence type="ECO:0000256" key="8">
    <source>
        <dbReference type="ARBA" id="ARBA00022737"/>
    </source>
</evidence>
<evidence type="ECO:0000256" key="9">
    <source>
        <dbReference type="ARBA" id="ARBA00022741"/>
    </source>
</evidence>
<evidence type="ECO:0000259" key="21">
    <source>
        <dbReference type="PROSITE" id="PS50172"/>
    </source>
</evidence>
<sequence length="883" mass="100904">MEATPANNVKFSDLCSVLQQIHKNKKNRHEQDKIVTNFVNYFRLNSGAFIEKKNSTFYPVMRLLLPDRDRERGAYNLKEAKLGALLVKVLSLNKQSQDAQKLLNFRSVQSNTHESDFANVAYFIFRNRIQNVGNLTIGDVNAILDKISAAEVGSKGFILDEAFSYAIKHMSAEQFKWFLRIILKDLKLKMGIHRILAAFHPDAPELFDSCANLSKVCEDLEDGDTRPLELGVKVFFAVSPMLSERLDVTRIAQLSPDNTYHIEDKFDGERFQMHMENGIFEYYSRKGFRYSDSYGKTYESGLLTPNLQSSFSSNATSFILDGEMMGWHKEYKCFGSKGMAYDIKKITENSRYRPCFCVFDILYYNGKSLIGPPEKGGLPLKQRLEILDFLFFNIPGVIQHSRRHIVKSNVDILNALNKAIENQDEGVVVKDVDSFYIANRRNAGWYKIKPEYTEGAMTDLDLVIIGADEAENKRQGRAKSFHVACADVDSDGVTSRWVCVGRVATGFTYEERETVCAHLERYWSVSKKTSPPPCLYFNKEKPDFWILPQHSIVLEVRATELVRSSGTGTEYTLRFPRVTNIRADKPVSDIMTLLDFQRIVAERNPVIKLSTKRISDTQIAEAVTKSRKSRPAKTVQVAEQFRSRAADVVVTSHALKDREVCVLSDDGDCKKTELIRIVESHGGKHVENPGPKTWCCIVGSQSFRTRRLIESNMYDVITASWLRSLPSSDRRCTLSPVDMLSIKKSTKLSLSIEYDKFGDSYKQPSDQDTLDKCLKKMDCEIPTYLTRQEMIEVDAEIFGNNNPFSFLRPCLIHVIDNDVIAAKARFFGANLQNRNGNLTHIVVPREFTDVINTKRNVHVVYEDWLEKCFEERRLCNDLPFLRN</sequence>
<dbReference type="InterPro" id="IPR001357">
    <property type="entry name" value="BRCT_dom"/>
</dbReference>
<evidence type="ECO:0000256" key="15">
    <source>
        <dbReference type="ARBA" id="ARBA00023242"/>
    </source>
</evidence>
<dbReference type="InterPro" id="IPR012340">
    <property type="entry name" value="NA-bd_OB-fold"/>
</dbReference>
<dbReference type="Gene3D" id="1.10.3260.10">
    <property type="entry name" value="DNA ligase, ATP-dependent, N-terminal domain"/>
    <property type="match status" value="1"/>
</dbReference>
<dbReference type="Proteomes" id="UP000324832">
    <property type="component" value="Unassembled WGS sequence"/>
</dbReference>
<keyword evidence="23" id="KW-1185">Reference proteome</keyword>
<evidence type="ECO:0000256" key="13">
    <source>
        <dbReference type="ARBA" id="ARBA00023172"/>
    </source>
</evidence>
<dbReference type="Gene3D" id="2.40.50.140">
    <property type="entry name" value="Nucleic acid-binding proteins"/>
    <property type="match status" value="1"/>
</dbReference>
<evidence type="ECO:0000256" key="14">
    <source>
        <dbReference type="ARBA" id="ARBA00023204"/>
    </source>
</evidence>
<evidence type="ECO:0000259" key="20">
    <source>
        <dbReference type="PROSITE" id="PS50160"/>
    </source>
</evidence>
<dbReference type="Pfam" id="PF01068">
    <property type="entry name" value="DNA_ligase_A_M"/>
    <property type="match status" value="1"/>
</dbReference>
<keyword evidence="6" id="KW-0436">Ligase</keyword>
<dbReference type="PANTHER" id="PTHR45997">
    <property type="entry name" value="DNA LIGASE 4"/>
    <property type="match status" value="1"/>
</dbReference>
<dbReference type="Gene3D" id="3.30.470.30">
    <property type="entry name" value="DNA ligase/mRNA capping enzyme"/>
    <property type="match status" value="1"/>
</dbReference>
<evidence type="ECO:0000256" key="18">
    <source>
        <dbReference type="ARBA" id="ARBA00034003"/>
    </source>
</evidence>
<accession>A0A5E4QDL8</accession>
<dbReference type="InterPro" id="IPR012309">
    <property type="entry name" value="DNA_ligase_ATP-dep_C"/>
</dbReference>
<name>A0A5E4QDL8_9NEOP</name>
<dbReference type="InterPro" id="IPR036420">
    <property type="entry name" value="BRCT_dom_sf"/>
</dbReference>
<dbReference type="GO" id="GO:0003677">
    <property type="term" value="F:DNA binding"/>
    <property type="evidence" value="ECO:0007669"/>
    <property type="project" value="InterPro"/>
</dbReference>
<dbReference type="GO" id="GO:0071897">
    <property type="term" value="P:DNA biosynthetic process"/>
    <property type="evidence" value="ECO:0007669"/>
    <property type="project" value="InterPro"/>
</dbReference>
<keyword evidence="9" id="KW-0547">Nucleotide-binding</keyword>
<keyword evidence="14" id="KW-0234">DNA repair</keyword>
<evidence type="ECO:0000256" key="5">
    <source>
        <dbReference type="ARBA" id="ARBA00022073"/>
    </source>
</evidence>
<keyword evidence="10" id="KW-0227">DNA damage</keyword>
<evidence type="ECO:0000256" key="3">
    <source>
        <dbReference type="ARBA" id="ARBA00007572"/>
    </source>
</evidence>
<dbReference type="NCBIfam" id="TIGR00574">
    <property type="entry name" value="dnl1"/>
    <property type="match status" value="1"/>
</dbReference>
<dbReference type="SUPFAM" id="SSF56091">
    <property type="entry name" value="DNA ligase/mRNA capping enzyme, catalytic domain"/>
    <property type="match status" value="1"/>
</dbReference>
<dbReference type="InterPro" id="IPR016059">
    <property type="entry name" value="DNA_ligase_ATP-dep_CS"/>
</dbReference>
<dbReference type="GO" id="GO:0006310">
    <property type="term" value="P:DNA recombination"/>
    <property type="evidence" value="ECO:0007669"/>
    <property type="project" value="UniProtKB-KW"/>
</dbReference>
<evidence type="ECO:0000256" key="10">
    <source>
        <dbReference type="ARBA" id="ARBA00022763"/>
    </source>
</evidence>
<dbReference type="GO" id="GO:0032807">
    <property type="term" value="C:DNA ligase IV complex"/>
    <property type="evidence" value="ECO:0007669"/>
    <property type="project" value="TreeGrafter"/>
</dbReference>
<comment type="subcellular location">
    <subcellularLocation>
        <location evidence="2">Nucleus</location>
    </subcellularLocation>
</comment>
<keyword evidence="13" id="KW-0233">DNA recombination</keyword>
<evidence type="ECO:0000313" key="23">
    <source>
        <dbReference type="Proteomes" id="UP000324832"/>
    </source>
</evidence>
<reference evidence="22 23" key="1">
    <citation type="submission" date="2017-07" db="EMBL/GenBank/DDBJ databases">
        <authorList>
            <person name="Talla V."/>
            <person name="Backstrom N."/>
        </authorList>
    </citation>
    <scope>NUCLEOTIDE SEQUENCE [LARGE SCALE GENOMIC DNA]</scope>
</reference>
<dbReference type="PANTHER" id="PTHR45997:SF1">
    <property type="entry name" value="DNA LIGASE 4"/>
    <property type="match status" value="1"/>
</dbReference>
<gene>
    <name evidence="22" type="ORF">LSINAPIS_LOCUS6952</name>
</gene>
<evidence type="ECO:0000313" key="22">
    <source>
        <dbReference type="EMBL" id="VVC95168.1"/>
    </source>
</evidence>
<dbReference type="SUPFAM" id="SSF52113">
    <property type="entry name" value="BRCT domain"/>
    <property type="match status" value="2"/>
</dbReference>
<dbReference type="GO" id="GO:0005958">
    <property type="term" value="C:DNA-dependent protein kinase-DNA ligase 4 complex"/>
    <property type="evidence" value="ECO:0007669"/>
    <property type="project" value="TreeGrafter"/>
</dbReference>
<dbReference type="EC" id="6.5.1.1" evidence="4"/>
<keyword evidence="7" id="KW-0479">Metal-binding</keyword>
<dbReference type="SUPFAM" id="SSF50249">
    <property type="entry name" value="Nucleic acid-binding proteins"/>
    <property type="match status" value="1"/>
</dbReference>
<organism evidence="22 23">
    <name type="scientific">Leptidea sinapis</name>
    <dbReference type="NCBI Taxonomy" id="189913"/>
    <lineage>
        <taxon>Eukaryota</taxon>
        <taxon>Metazoa</taxon>
        <taxon>Ecdysozoa</taxon>
        <taxon>Arthropoda</taxon>
        <taxon>Hexapoda</taxon>
        <taxon>Insecta</taxon>
        <taxon>Pterygota</taxon>
        <taxon>Neoptera</taxon>
        <taxon>Endopterygota</taxon>
        <taxon>Lepidoptera</taxon>
        <taxon>Glossata</taxon>
        <taxon>Ditrysia</taxon>
        <taxon>Papilionoidea</taxon>
        <taxon>Pieridae</taxon>
        <taxon>Dismorphiinae</taxon>
        <taxon>Leptidea</taxon>
    </lineage>
</organism>
<dbReference type="AlphaFoldDB" id="A0A5E4QDL8"/>
<keyword evidence="8" id="KW-0677">Repeat</keyword>
<dbReference type="EMBL" id="FZQP02002226">
    <property type="protein sequence ID" value="VVC95168.1"/>
    <property type="molecule type" value="Genomic_DNA"/>
</dbReference>
<keyword evidence="11" id="KW-0067">ATP-binding</keyword>
<evidence type="ECO:0000256" key="16">
    <source>
        <dbReference type="ARBA" id="ARBA00030676"/>
    </source>
</evidence>
<comment type="cofactor">
    <cofactor evidence="1">
        <name>Mg(2+)</name>
        <dbReference type="ChEBI" id="CHEBI:18420"/>
    </cofactor>
</comment>
<dbReference type="GO" id="GO:0005524">
    <property type="term" value="F:ATP binding"/>
    <property type="evidence" value="ECO:0007669"/>
    <property type="project" value="UniProtKB-KW"/>
</dbReference>
<dbReference type="Gene3D" id="3.40.50.10190">
    <property type="entry name" value="BRCT domain"/>
    <property type="match status" value="2"/>
</dbReference>
<protein>
    <recommendedName>
        <fullName evidence="5">DNA ligase 4</fullName>
        <ecNumber evidence="4">6.5.1.1</ecNumber>
    </recommendedName>
    <alternativeName>
        <fullName evidence="17">DNA ligase IV</fullName>
    </alternativeName>
    <alternativeName>
        <fullName evidence="16">Polydeoxyribonucleotide synthase [ATP] 4</fullName>
    </alternativeName>
</protein>
<evidence type="ECO:0000256" key="11">
    <source>
        <dbReference type="ARBA" id="ARBA00022840"/>
    </source>
</evidence>
<dbReference type="CDD" id="cd07903">
    <property type="entry name" value="Adenylation_DNA_ligase_IV"/>
    <property type="match status" value="1"/>
</dbReference>
<evidence type="ECO:0000256" key="6">
    <source>
        <dbReference type="ARBA" id="ARBA00022598"/>
    </source>
</evidence>
<dbReference type="InterPro" id="IPR012310">
    <property type="entry name" value="DNA_ligase_ATP-dep_cent"/>
</dbReference>
<dbReference type="PROSITE" id="PS00333">
    <property type="entry name" value="DNA_LIGASE_A2"/>
    <property type="match status" value="1"/>
</dbReference>
<evidence type="ECO:0000256" key="12">
    <source>
        <dbReference type="ARBA" id="ARBA00022842"/>
    </source>
</evidence>
<feature type="domain" description="BRCT" evidence="21">
    <location>
        <begin position="799"/>
        <end position="882"/>
    </location>
</feature>
<dbReference type="GO" id="GO:0006297">
    <property type="term" value="P:nucleotide-excision repair, DNA gap filling"/>
    <property type="evidence" value="ECO:0007669"/>
    <property type="project" value="TreeGrafter"/>
</dbReference>
<dbReference type="GO" id="GO:0006303">
    <property type="term" value="P:double-strand break repair via nonhomologous end joining"/>
    <property type="evidence" value="ECO:0007669"/>
    <property type="project" value="TreeGrafter"/>
</dbReference>
<evidence type="ECO:0000256" key="7">
    <source>
        <dbReference type="ARBA" id="ARBA00022723"/>
    </source>
</evidence>
<feature type="domain" description="BRCT" evidence="21">
    <location>
        <begin position="650"/>
        <end position="722"/>
    </location>
</feature>
<evidence type="ECO:0000256" key="4">
    <source>
        <dbReference type="ARBA" id="ARBA00012727"/>
    </source>
</evidence>